<dbReference type="Pfam" id="PF22589">
    <property type="entry name" value="SPMIP1"/>
    <property type="match status" value="1"/>
</dbReference>
<dbReference type="InterPro" id="IPR054323">
    <property type="entry name" value="SPMIP1_C"/>
</dbReference>
<protein>
    <submittedName>
        <fullName evidence="2">(African queen) hypothetical protein</fullName>
    </submittedName>
</protein>
<feature type="domain" description="Sperm microtubule inner protein 1 C-terminal" evidence="1">
    <location>
        <begin position="91"/>
        <end position="195"/>
    </location>
</feature>
<organism evidence="2 3">
    <name type="scientific">Danaus chrysippus</name>
    <name type="common">African queen</name>
    <dbReference type="NCBI Taxonomy" id="151541"/>
    <lineage>
        <taxon>Eukaryota</taxon>
        <taxon>Metazoa</taxon>
        <taxon>Ecdysozoa</taxon>
        <taxon>Arthropoda</taxon>
        <taxon>Hexapoda</taxon>
        <taxon>Insecta</taxon>
        <taxon>Pterygota</taxon>
        <taxon>Neoptera</taxon>
        <taxon>Endopterygota</taxon>
        <taxon>Lepidoptera</taxon>
        <taxon>Glossata</taxon>
        <taxon>Ditrysia</taxon>
        <taxon>Papilionoidea</taxon>
        <taxon>Nymphalidae</taxon>
        <taxon>Danainae</taxon>
        <taxon>Danaini</taxon>
        <taxon>Danaina</taxon>
        <taxon>Danaus</taxon>
        <taxon>Anosia</taxon>
    </lineage>
</organism>
<sequence length="209" mass="24668">MPLDYSNPAVITFLKENYERENEDRILWFMKNKEKIISSTTLSNTSKDYRTEDIARALIEPLMQNLAVHHKVSFKNRRRKLPHDNPVILDSRRRDMITLSNNETQKTFLTSNMKPVDPSLSNILRIEPPYGGRLKYLGKRYEIIPEEKYYFSETSNNIFGWRLKESEIGFSASDHKRKDLFSKDLKCRSGPHPDPSHYSEIQEFSKCYN</sequence>
<evidence type="ECO:0000313" key="3">
    <source>
        <dbReference type="Proteomes" id="UP000789524"/>
    </source>
</evidence>
<evidence type="ECO:0000259" key="1">
    <source>
        <dbReference type="Pfam" id="PF22589"/>
    </source>
</evidence>
<dbReference type="OrthoDB" id="410807at2759"/>
<keyword evidence="3" id="KW-1185">Reference proteome</keyword>
<dbReference type="EMBL" id="CAKASE010000056">
    <property type="protein sequence ID" value="CAG9566145.1"/>
    <property type="molecule type" value="Genomic_DNA"/>
</dbReference>
<dbReference type="AlphaFoldDB" id="A0A8J2QNY4"/>
<dbReference type="PANTHER" id="PTHR35826:SF1">
    <property type="entry name" value="PROTEIN ATP6V1FNB-LIKE"/>
    <property type="match status" value="1"/>
</dbReference>
<gene>
    <name evidence="2" type="ORF">DCHRY22_LOCUS6855</name>
</gene>
<proteinExistence type="predicted"/>
<evidence type="ECO:0000313" key="2">
    <source>
        <dbReference type="EMBL" id="CAG9566145.1"/>
    </source>
</evidence>
<comment type="caution">
    <text evidence="2">The sequence shown here is derived from an EMBL/GenBank/DDBJ whole genome shotgun (WGS) entry which is preliminary data.</text>
</comment>
<accession>A0A8J2QNY4</accession>
<reference evidence="2" key="1">
    <citation type="submission" date="2021-09" db="EMBL/GenBank/DDBJ databases">
        <authorList>
            <person name="Martin H S."/>
        </authorList>
    </citation>
    <scope>NUCLEOTIDE SEQUENCE</scope>
</reference>
<dbReference type="Proteomes" id="UP000789524">
    <property type="component" value="Unassembled WGS sequence"/>
</dbReference>
<dbReference type="PANTHER" id="PTHR35826">
    <property type="entry name" value="PROTEIN ATP6V1FNB-LIKE"/>
    <property type="match status" value="1"/>
</dbReference>
<name>A0A8J2QNY4_9NEOP</name>